<dbReference type="GeneID" id="5544600"/>
<feature type="domain" description="BOD1/SHG1" evidence="1">
    <location>
        <begin position="12"/>
        <end position="116"/>
    </location>
</feature>
<dbReference type="InParanoid" id="A7TMM9"/>
<dbReference type="GO" id="GO:0042800">
    <property type="term" value="F:histone H3K4 methyltransferase activity"/>
    <property type="evidence" value="ECO:0007669"/>
    <property type="project" value="EnsemblFungi"/>
</dbReference>
<dbReference type="FunCoup" id="A7TMM9">
    <property type="interactions" value="46"/>
</dbReference>
<protein>
    <recommendedName>
        <fullName evidence="1">BOD1/SHG1 domain-containing protein</fullName>
    </recommendedName>
</protein>
<evidence type="ECO:0000313" key="2">
    <source>
        <dbReference type="EMBL" id="EDO16443.1"/>
    </source>
</evidence>
<organism evidence="3">
    <name type="scientific">Vanderwaltozyma polyspora (strain ATCC 22028 / DSM 70294 / BCRC 21397 / CBS 2163 / NBRC 10782 / NRRL Y-8283 / UCD 57-17)</name>
    <name type="common">Kluyveromyces polysporus</name>
    <dbReference type="NCBI Taxonomy" id="436907"/>
    <lineage>
        <taxon>Eukaryota</taxon>
        <taxon>Fungi</taxon>
        <taxon>Dikarya</taxon>
        <taxon>Ascomycota</taxon>
        <taxon>Saccharomycotina</taxon>
        <taxon>Saccharomycetes</taxon>
        <taxon>Saccharomycetales</taxon>
        <taxon>Saccharomycetaceae</taxon>
        <taxon>Vanderwaltozyma</taxon>
    </lineage>
</organism>
<dbReference type="STRING" id="436907.A7TMM9"/>
<evidence type="ECO:0000259" key="1">
    <source>
        <dbReference type="Pfam" id="PF05205"/>
    </source>
</evidence>
<dbReference type="EMBL" id="DS480424">
    <property type="protein sequence ID" value="EDO16443.1"/>
    <property type="molecule type" value="Genomic_DNA"/>
</dbReference>
<accession>A7TMM9</accession>
<gene>
    <name evidence="2" type="ORF">Kpol_1066p7</name>
</gene>
<dbReference type="OMA" id="WNKDEST"/>
<evidence type="ECO:0000313" key="3">
    <source>
        <dbReference type="Proteomes" id="UP000000267"/>
    </source>
</evidence>
<proteinExistence type="predicted"/>
<dbReference type="GO" id="GO:0048188">
    <property type="term" value="C:Set1C/COMPASS complex"/>
    <property type="evidence" value="ECO:0007669"/>
    <property type="project" value="EnsemblFungi"/>
</dbReference>
<dbReference type="AlphaFoldDB" id="A7TMM9"/>
<sequence>MSDEVDKAQEAVERFKRQGYFDKIKQDILNKQLYEESNLSVQEMIRDKVGKIVKDMVSEDENLIFKNRGSTSALIEAQIFKDGYKKLQEGENGIKLDEYIDNSLSDKILLEDIKSKLYGLIEEEKSN</sequence>
<dbReference type="HOGENOM" id="CLU_139264_0_0_1"/>
<name>A7TMM9_VANPO</name>
<dbReference type="OrthoDB" id="5579731at2759"/>
<dbReference type="eggNOG" id="ENOG502S9A4">
    <property type="taxonomic scope" value="Eukaryota"/>
</dbReference>
<dbReference type="InterPro" id="IPR055264">
    <property type="entry name" value="BOD1/SHG1_dom"/>
</dbReference>
<dbReference type="Proteomes" id="UP000000267">
    <property type="component" value="Unassembled WGS sequence"/>
</dbReference>
<reference evidence="2 3" key="1">
    <citation type="journal article" date="2007" name="Proc. Natl. Acad. Sci. U.S.A.">
        <title>Independent sorting-out of thousands of duplicated gene pairs in two yeast species descended from a whole-genome duplication.</title>
        <authorList>
            <person name="Scannell D.R."/>
            <person name="Frank A.C."/>
            <person name="Conant G.C."/>
            <person name="Byrne K.P."/>
            <person name="Woolfit M."/>
            <person name="Wolfe K.H."/>
        </authorList>
    </citation>
    <scope>NUCLEOTIDE SEQUENCE [LARGE SCALE GENOMIC DNA]</scope>
    <source>
        <strain evidence="3">ATCC 22028 / DSM 70294 / BCRC 21397 / CBS 2163 / NBRC 10782 / NRRL Y-8283 / UCD 57-17</strain>
    </source>
</reference>
<keyword evidence="3" id="KW-1185">Reference proteome</keyword>
<dbReference type="Pfam" id="PF05205">
    <property type="entry name" value="COMPASS-Shg1"/>
    <property type="match status" value="1"/>
</dbReference>
<dbReference type="PhylomeDB" id="A7TMM9"/>
<dbReference type="KEGG" id="vpo:Kpol_1066p7"/>
<dbReference type="RefSeq" id="XP_001644301.1">
    <property type="nucleotide sequence ID" value="XM_001644251.1"/>
</dbReference>